<organism evidence="1 2">
    <name type="scientific">Bifidobacterium adolescentis</name>
    <dbReference type="NCBI Taxonomy" id="1680"/>
    <lineage>
        <taxon>Bacteria</taxon>
        <taxon>Bacillati</taxon>
        <taxon>Actinomycetota</taxon>
        <taxon>Actinomycetes</taxon>
        <taxon>Bifidobacteriales</taxon>
        <taxon>Bifidobacteriaceae</taxon>
        <taxon>Bifidobacterium</taxon>
    </lineage>
</organism>
<protein>
    <submittedName>
        <fullName evidence="1">Uncharacterized protein</fullName>
    </submittedName>
</protein>
<reference evidence="1 2" key="1">
    <citation type="submission" date="2017-03" db="EMBL/GenBank/DDBJ databases">
        <title>Maternal inheritance of bifidobacteria.</title>
        <authorList>
            <person name="Lugli G.A."/>
            <person name="Duranti S."/>
            <person name="Milani C."/>
            <person name="Mancabelli L."/>
        </authorList>
    </citation>
    <scope>NUCLEOTIDE SEQUENCE [LARGE SCALE GENOMIC DNA]</scope>
    <source>
        <strain evidence="1 2">1892B</strain>
    </source>
</reference>
<accession>A0AB73NEU5</accession>
<dbReference type="AlphaFoldDB" id="A0AB73NEU5"/>
<gene>
    <name evidence="1" type="ORF">B5789_0137</name>
</gene>
<comment type="caution">
    <text evidence="1">The sequence shown here is derived from an EMBL/GenBank/DDBJ whole genome shotgun (WGS) entry which is preliminary data.</text>
</comment>
<name>A0AB73NEU5_BIFAD</name>
<evidence type="ECO:0000313" key="1">
    <source>
        <dbReference type="EMBL" id="OQM58060.1"/>
    </source>
</evidence>
<sequence>MRINVANVHAMRLIDWQIQSSPHVRGTLETLAQLVFERGIIPACARDTCRVAGSPACRGDHLRMCGEHANVCVFMTYLQQNLLAYPEHLSMLQNPIQHWFSCFSLHQFCFCLAGCHDALRPRRHTACSFSPPTSDSQEISLKNNLSCDGMCGMIGISQASCVCSIEVRPMGAAPFCWTASI</sequence>
<dbReference type="Proteomes" id="UP000192714">
    <property type="component" value="Unassembled WGS sequence"/>
</dbReference>
<proteinExistence type="predicted"/>
<evidence type="ECO:0000313" key="2">
    <source>
        <dbReference type="Proteomes" id="UP000192714"/>
    </source>
</evidence>
<dbReference type="EMBL" id="NAQF01000002">
    <property type="protein sequence ID" value="OQM58060.1"/>
    <property type="molecule type" value="Genomic_DNA"/>
</dbReference>
<dbReference type="AntiFam" id="ANF00057">
    <property type="entry name" value="Translation of E. coli type CRISPR repeat"/>
</dbReference>